<dbReference type="Proteomes" id="UP000663555">
    <property type="component" value="Chromosome"/>
</dbReference>
<protein>
    <submittedName>
        <fullName evidence="3">Uncharacterized protein</fullName>
    </submittedName>
</protein>
<dbReference type="EMBL" id="CP071247">
    <property type="protein sequence ID" value="QSP93383.1"/>
    <property type="molecule type" value="Genomic_DNA"/>
</dbReference>
<keyword evidence="1" id="KW-0812">Transmembrane</keyword>
<organism evidence="3 4">
    <name type="scientific">Marinobacter salinisoli</name>
    <dbReference type="NCBI Taxonomy" id="2769486"/>
    <lineage>
        <taxon>Bacteria</taxon>
        <taxon>Pseudomonadati</taxon>
        <taxon>Pseudomonadota</taxon>
        <taxon>Gammaproteobacteria</taxon>
        <taxon>Pseudomonadales</taxon>
        <taxon>Marinobacteraceae</taxon>
        <taxon>Marinobacter</taxon>
    </lineage>
</organism>
<feature type="chain" id="PRO_5046759068" evidence="2">
    <location>
        <begin position="21"/>
        <end position="94"/>
    </location>
</feature>
<feature type="transmembrane region" description="Helical" evidence="1">
    <location>
        <begin position="70"/>
        <end position="87"/>
    </location>
</feature>
<keyword evidence="1" id="KW-1133">Transmembrane helix</keyword>
<keyword evidence="2" id="KW-0732">Signal</keyword>
<sequence>MRHLLCIVMAAALTMGFAAASVYYDDWTLLPRAGAIIVVMGLLVEYWPLLRTPSVETVSREFRQSIHTSTRVTISLTCYGTIIWAFGDLIGQLV</sequence>
<dbReference type="RefSeq" id="WP_206642608.1">
    <property type="nucleotide sequence ID" value="NZ_CP071247.1"/>
</dbReference>
<accession>A0ABX7MMM4</accession>
<feature type="transmembrane region" description="Helical" evidence="1">
    <location>
        <begin position="30"/>
        <end position="49"/>
    </location>
</feature>
<evidence type="ECO:0000313" key="3">
    <source>
        <dbReference type="EMBL" id="QSP93383.1"/>
    </source>
</evidence>
<evidence type="ECO:0000256" key="1">
    <source>
        <dbReference type="SAM" id="Phobius"/>
    </source>
</evidence>
<gene>
    <name evidence="3" type="ORF">LPB19_09055</name>
</gene>
<keyword evidence="4" id="KW-1185">Reference proteome</keyword>
<proteinExistence type="predicted"/>
<feature type="signal peptide" evidence="2">
    <location>
        <begin position="1"/>
        <end position="20"/>
    </location>
</feature>
<evidence type="ECO:0000313" key="4">
    <source>
        <dbReference type="Proteomes" id="UP000663555"/>
    </source>
</evidence>
<keyword evidence="1" id="KW-0472">Membrane</keyword>
<name>A0ABX7MMM4_9GAMM</name>
<evidence type="ECO:0000256" key="2">
    <source>
        <dbReference type="SAM" id="SignalP"/>
    </source>
</evidence>
<reference evidence="3 4" key="1">
    <citation type="submission" date="2021-03" db="EMBL/GenBank/DDBJ databases">
        <title>Genome sequencing of Marinobacter sp. LPB0319.</title>
        <authorList>
            <person name="Kim J."/>
        </authorList>
    </citation>
    <scope>NUCLEOTIDE SEQUENCE [LARGE SCALE GENOMIC DNA]</scope>
    <source>
        <strain evidence="3 4">LPB0319</strain>
    </source>
</reference>